<dbReference type="InterPro" id="IPR042095">
    <property type="entry name" value="SUMF_sf"/>
</dbReference>
<dbReference type="SUPFAM" id="SSF56436">
    <property type="entry name" value="C-type lectin-like"/>
    <property type="match status" value="1"/>
</dbReference>
<evidence type="ECO:0000313" key="7">
    <source>
        <dbReference type="EMBL" id="KZP17748.1"/>
    </source>
</evidence>
<keyword evidence="2" id="KW-0408">Iron</keyword>
<feature type="compositionally biased region" description="Low complexity" evidence="4">
    <location>
        <begin position="333"/>
        <end position="343"/>
    </location>
</feature>
<evidence type="ECO:0000313" key="8">
    <source>
        <dbReference type="Proteomes" id="UP000076532"/>
    </source>
</evidence>
<dbReference type="PANTHER" id="PTHR43397">
    <property type="entry name" value="ERGOTHIONEINE BIOSYNTHESIS PROTEIN 1"/>
    <property type="match status" value="1"/>
</dbReference>
<feature type="domain" description="DinB-like" evidence="6">
    <location>
        <begin position="3"/>
        <end position="133"/>
    </location>
</feature>
<proteinExistence type="predicted"/>
<dbReference type="PANTHER" id="PTHR43397:SF1">
    <property type="entry name" value="ERGOTHIONEINE BIOSYNTHESIS PROTEIN 1"/>
    <property type="match status" value="1"/>
</dbReference>
<keyword evidence="8" id="KW-1185">Reference proteome</keyword>
<dbReference type="InterPro" id="IPR051128">
    <property type="entry name" value="EgtD_Methyltrsf_superfamily"/>
</dbReference>
<evidence type="ECO:0000259" key="6">
    <source>
        <dbReference type="Pfam" id="PF12867"/>
    </source>
</evidence>
<evidence type="ECO:0000256" key="2">
    <source>
        <dbReference type="ARBA" id="ARBA00023004"/>
    </source>
</evidence>
<reference evidence="7 8" key="1">
    <citation type="journal article" date="2016" name="Mol. Biol. Evol.">
        <title>Comparative Genomics of Early-Diverging Mushroom-Forming Fungi Provides Insights into the Origins of Lignocellulose Decay Capabilities.</title>
        <authorList>
            <person name="Nagy L.G."/>
            <person name="Riley R."/>
            <person name="Tritt A."/>
            <person name="Adam C."/>
            <person name="Daum C."/>
            <person name="Floudas D."/>
            <person name="Sun H."/>
            <person name="Yadav J.S."/>
            <person name="Pangilinan J."/>
            <person name="Larsson K.H."/>
            <person name="Matsuura K."/>
            <person name="Barry K."/>
            <person name="Labutti K."/>
            <person name="Kuo R."/>
            <person name="Ohm R.A."/>
            <person name="Bhattacharya S.S."/>
            <person name="Shirouzu T."/>
            <person name="Yoshinaga Y."/>
            <person name="Martin F.M."/>
            <person name="Grigoriev I.V."/>
            <person name="Hibbett D.S."/>
        </authorList>
    </citation>
    <scope>NUCLEOTIDE SEQUENCE [LARGE SCALE GENOMIC DNA]</scope>
    <source>
        <strain evidence="7 8">CBS 109695</strain>
    </source>
</reference>
<dbReference type="Pfam" id="PF12867">
    <property type="entry name" value="DinB_2"/>
    <property type="match status" value="1"/>
</dbReference>
<keyword evidence="1" id="KW-0560">Oxidoreductase</keyword>
<sequence length="422" mass="47589">MIPSEMLHQKPIDLRHKCLFYIGHIPTFLDMLMSKALQEPDTNSGPKKFTDIFERGIDPHVDDPDHCHSHSEVPDADEDWPTLDSILTFRNNVRARLVRLYADLHSGKRQISRQLARMLVMTLEHEGFHVETILYMLIQSASTVPGTLPPPGFTTPLWTALASQWKQMTPQLTSCTTTLGPVTVVLGHDDSEADDFRPELMYDDVNGHAFGWDNESPQRAVQVGKFSVEWRPVSNWEFYEFWKGGGAKAVDMPKSWVCVEGDIMARTLYGPVSFQVARDWPVLAAYDDLVKYAAHKGGRLPTEPELRHFLDVYEVGHEGGANVGFRNWHPTPATTGGSANSGRGSNGGVWEWTTTAFEGHDGLVPTDHFTGYSTDFFDGKHQVVLGASYVTIPRLASRRTLRNFYQHNYPYPWVGARVVYDL</sequence>
<feature type="domain" description="Sulfatase-modifying factor enzyme-like" evidence="5">
    <location>
        <begin position="209"/>
        <end position="306"/>
    </location>
</feature>
<comment type="pathway">
    <text evidence="3">Amino-acid biosynthesis; ergothioneine biosynthesis.</text>
</comment>
<feature type="domain" description="Sulfatase-modifying factor enzyme-like" evidence="5">
    <location>
        <begin position="324"/>
        <end position="419"/>
    </location>
</feature>
<organism evidence="7 8">
    <name type="scientific">Athelia psychrophila</name>
    <dbReference type="NCBI Taxonomy" id="1759441"/>
    <lineage>
        <taxon>Eukaryota</taxon>
        <taxon>Fungi</taxon>
        <taxon>Dikarya</taxon>
        <taxon>Basidiomycota</taxon>
        <taxon>Agaricomycotina</taxon>
        <taxon>Agaricomycetes</taxon>
        <taxon>Agaricomycetidae</taxon>
        <taxon>Atheliales</taxon>
        <taxon>Atheliaceae</taxon>
        <taxon>Athelia</taxon>
    </lineage>
</organism>
<dbReference type="InterPro" id="IPR005532">
    <property type="entry name" value="SUMF_dom"/>
</dbReference>
<accession>A0A166GE83</accession>
<name>A0A166GE83_9AGAM</name>
<evidence type="ECO:0000259" key="5">
    <source>
        <dbReference type="Pfam" id="PF03781"/>
    </source>
</evidence>
<dbReference type="Gene3D" id="3.90.1580.10">
    <property type="entry name" value="paralog of FGE (formylglycine-generating enzyme)"/>
    <property type="match status" value="1"/>
</dbReference>
<dbReference type="Proteomes" id="UP000076532">
    <property type="component" value="Unassembled WGS sequence"/>
</dbReference>
<dbReference type="STRING" id="436010.A0A166GE83"/>
<dbReference type="AlphaFoldDB" id="A0A166GE83"/>
<dbReference type="Pfam" id="PF03781">
    <property type="entry name" value="FGE-sulfatase"/>
    <property type="match status" value="2"/>
</dbReference>
<evidence type="ECO:0000256" key="3">
    <source>
        <dbReference type="ARBA" id="ARBA00037882"/>
    </source>
</evidence>
<dbReference type="InterPro" id="IPR016187">
    <property type="entry name" value="CTDL_fold"/>
</dbReference>
<protein>
    <recommendedName>
        <fullName evidence="9">DUF323-domain-containing protein</fullName>
    </recommendedName>
</protein>
<evidence type="ECO:0000256" key="1">
    <source>
        <dbReference type="ARBA" id="ARBA00023002"/>
    </source>
</evidence>
<dbReference type="InterPro" id="IPR024775">
    <property type="entry name" value="DinB-like"/>
</dbReference>
<dbReference type="EMBL" id="KV417579">
    <property type="protein sequence ID" value="KZP17748.1"/>
    <property type="molecule type" value="Genomic_DNA"/>
</dbReference>
<dbReference type="OrthoDB" id="659at2759"/>
<gene>
    <name evidence="7" type="ORF">FIBSPDRAFT_746461</name>
</gene>
<evidence type="ECO:0008006" key="9">
    <source>
        <dbReference type="Google" id="ProtNLM"/>
    </source>
</evidence>
<evidence type="ECO:0000256" key="4">
    <source>
        <dbReference type="SAM" id="MobiDB-lite"/>
    </source>
</evidence>
<feature type="region of interest" description="Disordered" evidence="4">
    <location>
        <begin position="324"/>
        <end position="345"/>
    </location>
</feature>